<protein>
    <submittedName>
        <fullName evidence="2">Uncharacterized protein</fullName>
    </submittedName>
</protein>
<keyword evidence="3" id="KW-1185">Reference proteome</keyword>
<accession>A0ABR1DQJ0</accession>
<dbReference type="Proteomes" id="UP001303046">
    <property type="component" value="Unassembled WGS sequence"/>
</dbReference>
<organism evidence="2 3">
    <name type="scientific">Necator americanus</name>
    <name type="common">Human hookworm</name>
    <dbReference type="NCBI Taxonomy" id="51031"/>
    <lineage>
        <taxon>Eukaryota</taxon>
        <taxon>Metazoa</taxon>
        <taxon>Ecdysozoa</taxon>
        <taxon>Nematoda</taxon>
        <taxon>Chromadorea</taxon>
        <taxon>Rhabditida</taxon>
        <taxon>Rhabditina</taxon>
        <taxon>Rhabditomorpha</taxon>
        <taxon>Strongyloidea</taxon>
        <taxon>Ancylostomatidae</taxon>
        <taxon>Bunostominae</taxon>
        <taxon>Necator</taxon>
    </lineage>
</organism>
<evidence type="ECO:0000256" key="1">
    <source>
        <dbReference type="SAM" id="SignalP"/>
    </source>
</evidence>
<gene>
    <name evidence="2" type="primary">Necator_chrIV.g17167</name>
    <name evidence="2" type="ORF">RB195_003869</name>
</gene>
<name>A0ABR1DQJ0_NECAM</name>
<reference evidence="2 3" key="1">
    <citation type="submission" date="2023-08" db="EMBL/GenBank/DDBJ databases">
        <title>A Necator americanus chromosomal reference genome.</title>
        <authorList>
            <person name="Ilik V."/>
            <person name="Petrzelkova K.J."/>
            <person name="Pardy F."/>
            <person name="Fuh T."/>
            <person name="Niatou-Singa F.S."/>
            <person name="Gouil Q."/>
            <person name="Baker L."/>
            <person name="Ritchie M.E."/>
            <person name="Jex A.R."/>
            <person name="Gazzola D."/>
            <person name="Li H."/>
            <person name="Toshio Fujiwara R."/>
            <person name="Zhan B."/>
            <person name="Aroian R.V."/>
            <person name="Pafco B."/>
            <person name="Schwarz E.M."/>
        </authorList>
    </citation>
    <scope>NUCLEOTIDE SEQUENCE [LARGE SCALE GENOMIC DNA]</scope>
    <source>
        <strain evidence="2 3">Aroian</strain>
        <tissue evidence="2">Whole animal</tissue>
    </source>
</reference>
<dbReference type="EMBL" id="JAVFWL010000004">
    <property type="protein sequence ID" value="KAK6752712.1"/>
    <property type="molecule type" value="Genomic_DNA"/>
</dbReference>
<keyword evidence="1" id="KW-0732">Signal</keyword>
<feature type="signal peptide" evidence="1">
    <location>
        <begin position="1"/>
        <end position="18"/>
    </location>
</feature>
<feature type="chain" id="PRO_5047089104" evidence="1">
    <location>
        <begin position="19"/>
        <end position="86"/>
    </location>
</feature>
<comment type="caution">
    <text evidence="2">The sequence shown here is derived from an EMBL/GenBank/DDBJ whole genome shotgun (WGS) entry which is preliminary data.</text>
</comment>
<proteinExistence type="predicted"/>
<sequence length="86" mass="9179">MISFRLLAFVALVSVTVAIKCHFGSTNTSKPLGILNCSGKYCTSTITTDSDTISYGCDMINKCSDAIVTASPLLNSAQFPYSSEKK</sequence>
<evidence type="ECO:0000313" key="2">
    <source>
        <dbReference type="EMBL" id="KAK6752712.1"/>
    </source>
</evidence>
<evidence type="ECO:0000313" key="3">
    <source>
        <dbReference type="Proteomes" id="UP001303046"/>
    </source>
</evidence>